<sequence>MKIKNVLLSSVACLLAVSSAKAADAVKAEPETAEGVRVCEAFGSGYFYLPGSETCFKIGGYLRFEGDYGKNQYGTAGNLRSWDAFARAQVDLNAKTDTELGDLSSLISLRADGRNSTSRSVFLNQGYLSLSGFKVGYFRGWWDDDIVGETDTLANDETRLVSASYTYNAGLFGAGISLDGLGRYGNKDIGVGGKLSAAFGPVKANVIAGYDGGTKKAAVRGIVSSEVGPGTLEVAAVFANGMNYYYGVSRASLAVGYQLHVTDKFKITPGFQYFWGLGKYSAYADSAGAPVKVSLNTWRSGLAFDYEIIKNLDALLSVQFQPKFIESTGKVAKNQVTGFIRLQRTF</sequence>
<dbReference type="PATRIC" id="fig|1215343.11.peg.1090"/>
<organism evidence="11 12">
    <name type="scientific">Liberibacter crescens (strain BT-1)</name>
    <dbReference type="NCBI Taxonomy" id="1215343"/>
    <lineage>
        <taxon>Bacteria</taxon>
        <taxon>Pseudomonadati</taxon>
        <taxon>Pseudomonadota</taxon>
        <taxon>Alphaproteobacteria</taxon>
        <taxon>Hyphomicrobiales</taxon>
        <taxon>Rhizobiaceae</taxon>
        <taxon>Liberibacter</taxon>
    </lineage>
</organism>
<dbReference type="Proteomes" id="UP000010799">
    <property type="component" value="Chromosome"/>
</dbReference>
<reference evidence="11 12" key="1">
    <citation type="journal article" date="2012" name="Stand. Genomic Sci.">
        <title>Complete genome sequence of Liberibacter crescens BT-1.</title>
        <authorList>
            <person name="Leonard M.T."/>
            <person name="Fagen J.R."/>
            <person name="Davis-Richardson A.G."/>
            <person name="Davis M.J."/>
            <person name="Triplett E.W."/>
        </authorList>
    </citation>
    <scope>NUCLEOTIDE SEQUENCE [LARGE SCALE GENOMIC DNA]</scope>
    <source>
        <strain evidence="11 12">BT-1</strain>
    </source>
</reference>
<dbReference type="KEGG" id="lcc:B488_10600"/>
<accession>L0EVT6</accession>
<evidence type="ECO:0000256" key="5">
    <source>
        <dbReference type="ARBA" id="ARBA00022729"/>
    </source>
</evidence>
<dbReference type="GO" id="GO:0006811">
    <property type="term" value="P:monoatomic ion transport"/>
    <property type="evidence" value="ECO:0007669"/>
    <property type="project" value="UniProtKB-KW"/>
</dbReference>
<dbReference type="Pfam" id="PF02530">
    <property type="entry name" value="Porin_2"/>
    <property type="match status" value="1"/>
</dbReference>
<gene>
    <name evidence="11" type="ordered locus">B488_10600</name>
</gene>
<evidence type="ECO:0000256" key="9">
    <source>
        <dbReference type="ARBA" id="ARBA00023237"/>
    </source>
</evidence>
<evidence type="ECO:0000256" key="4">
    <source>
        <dbReference type="ARBA" id="ARBA00022692"/>
    </source>
</evidence>
<keyword evidence="3 10" id="KW-1134">Transmembrane beta strand</keyword>
<feature type="chain" id="PRO_5009368084" description="Porin" evidence="10">
    <location>
        <begin position="23"/>
        <end position="346"/>
    </location>
</feature>
<comment type="function">
    <text evidence="10">Forms passive diffusion pores that allow small molecular weight hydrophilic materials across the outer membrane.</text>
</comment>
<keyword evidence="7 10" id="KW-0626">Porin</keyword>
<dbReference type="eggNOG" id="COG3203">
    <property type="taxonomic scope" value="Bacteria"/>
</dbReference>
<comment type="similarity">
    <text evidence="1 10">Belongs to the alphaproteobacteria porin family.</text>
</comment>
<evidence type="ECO:0000313" key="12">
    <source>
        <dbReference type="Proteomes" id="UP000010799"/>
    </source>
</evidence>
<dbReference type="RefSeq" id="WP_015273477.1">
    <property type="nucleotide sequence ID" value="NC_019907.1"/>
</dbReference>
<evidence type="ECO:0000256" key="1">
    <source>
        <dbReference type="ARBA" id="ARBA00009521"/>
    </source>
</evidence>
<keyword evidence="9 10" id="KW-0998">Cell outer membrane</keyword>
<dbReference type="InterPro" id="IPR003684">
    <property type="entry name" value="Porin_alphabac"/>
</dbReference>
<comment type="domain">
    <text evidence="10">Consists of 16-stranded beta-barrel sheets, with large surface-exposed loops, that form a transmembrane pore at the center of each barrel. The pore is partially ocluded by a peptide loop that folds into the pore lumen.</text>
</comment>
<keyword evidence="4 10" id="KW-0812">Transmembrane</keyword>
<evidence type="ECO:0000256" key="8">
    <source>
        <dbReference type="ARBA" id="ARBA00023136"/>
    </source>
</evidence>
<feature type="signal peptide" evidence="10">
    <location>
        <begin position="1"/>
        <end position="22"/>
    </location>
</feature>
<keyword evidence="12" id="KW-1185">Reference proteome</keyword>
<comment type="subcellular location">
    <subcellularLocation>
        <location evidence="10">Cell outer membrane</location>
        <topology evidence="10">Multi-pass membrane protein</topology>
    </subcellularLocation>
</comment>
<dbReference type="GO" id="GO:0046930">
    <property type="term" value="C:pore complex"/>
    <property type="evidence" value="ECO:0007669"/>
    <property type="project" value="UniProtKB-KW"/>
</dbReference>
<keyword evidence="6 10" id="KW-0406">Ion transport</keyword>
<evidence type="ECO:0000313" key="11">
    <source>
        <dbReference type="EMBL" id="AGA65052.1"/>
    </source>
</evidence>
<name>L0EVT6_LIBCB</name>
<dbReference type="GO" id="GO:0015288">
    <property type="term" value="F:porin activity"/>
    <property type="evidence" value="ECO:0007669"/>
    <property type="project" value="UniProtKB-KW"/>
</dbReference>
<dbReference type="AlphaFoldDB" id="L0EVT6"/>
<dbReference type="SUPFAM" id="SSF56935">
    <property type="entry name" value="Porins"/>
    <property type="match status" value="1"/>
</dbReference>
<evidence type="ECO:0000256" key="10">
    <source>
        <dbReference type="RuleBase" id="RU364005"/>
    </source>
</evidence>
<keyword evidence="2 10" id="KW-0813">Transport</keyword>
<evidence type="ECO:0000256" key="6">
    <source>
        <dbReference type="ARBA" id="ARBA00023065"/>
    </source>
</evidence>
<dbReference type="HOGENOM" id="CLU_044836_1_0_5"/>
<proteinExistence type="inferred from homology"/>
<dbReference type="STRING" id="1215343.B488_10600"/>
<protein>
    <recommendedName>
        <fullName evidence="10">Porin</fullName>
    </recommendedName>
</protein>
<dbReference type="GO" id="GO:0009279">
    <property type="term" value="C:cell outer membrane"/>
    <property type="evidence" value="ECO:0007669"/>
    <property type="project" value="UniProtKB-SubCell"/>
</dbReference>
<evidence type="ECO:0000256" key="3">
    <source>
        <dbReference type="ARBA" id="ARBA00022452"/>
    </source>
</evidence>
<evidence type="ECO:0000256" key="2">
    <source>
        <dbReference type="ARBA" id="ARBA00022448"/>
    </source>
</evidence>
<keyword evidence="5 10" id="KW-0732">Signal</keyword>
<keyword evidence="8 10" id="KW-0472">Membrane</keyword>
<dbReference type="EMBL" id="CP003789">
    <property type="protein sequence ID" value="AGA65052.1"/>
    <property type="molecule type" value="Genomic_DNA"/>
</dbReference>
<evidence type="ECO:0000256" key="7">
    <source>
        <dbReference type="ARBA" id="ARBA00023114"/>
    </source>
</evidence>